<dbReference type="Proteomes" id="UP001501752">
    <property type="component" value="Unassembled WGS sequence"/>
</dbReference>
<dbReference type="RefSeq" id="WP_345698100.1">
    <property type="nucleotide sequence ID" value="NZ_BAABIS010000001.1"/>
</dbReference>
<evidence type="ECO:0000313" key="2">
    <source>
        <dbReference type="EMBL" id="GAA4857373.1"/>
    </source>
</evidence>
<proteinExistence type="predicted"/>
<comment type="caution">
    <text evidence="2">The sequence shown here is derived from an EMBL/GenBank/DDBJ whole genome shotgun (WGS) entry which is preliminary data.</text>
</comment>
<evidence type="ECO:0000313" key="3">
    <source>
        <dbReference type="Proteomes" id="UP001501752"/>
    </source>
</evidence>
<dbReference type="CDD" id="cd00093">
    <property type="entry name" value="HTH_XRE"/>
    <property type="match status" value="1"/>
</dbReference>
<accession>A0ABP9DQW5</accession>
<gene>
    <name evidence="2" type="ORF">GCM10023235_38740</name>
</gene>
<dbReference type="Pfam" id="PF13560">
    <property type="entry name" value="HTH_31"/>
    <property type="match status" value="1"/>
</dbReference>
<dbReference type="Gene3D" id="1.10.260.40">
    <property type="entry name" value="lambda repressor-like DNA-binding domains"/>
    <property type="match status" value="1"/>
</dbReference>
<dbReference type="InterPro" id="IPR001387">
    <property type="entry name" value="Cro/C1-type_HTH"/>
</dbReference>
<dbReference type="PROSITE" id="PS50943">
    <property type="entry name" value="HTH_CROC1"/>
    <property type="match status" value="1"/>
</dbReference>
<organism evidence="2 3">
    <name type="scientific">Kitasatospora terrestris</name>
    <dbReference type="NCBI Taxonomy" id="258051"/>
    <lineage>
        <taxon>Bacteria</taxon>
        <taxon>Bacillati</taxon>
        <taxon>Actinomycetota</taxon>
        <taxon>Actinomycetes</taxon>
        <taxon>Kitasatosporales</taxon>
        <taxon>Streptomycetaceae</taxon>
        <taxon>Kitasatospora</taxon>
    </lineage>
</organism>
<keyword evidence="3" id="KW-1185">Reference proteome</keyword>
<dbReference type="EMBL" id="BAABIS010000001">
    <property type="protein sequence ID" value="GAA4857373.1"/>
    <property type="molecule type" value="Genomic_DNA"/>
</dbReference>
<name>A0ABP9DQW5_9ACTN</name>
<evidence type="ECO:0000259" key="1">
    <source>
        <dbReference type="PROSITE" id="PS50943"/>
    </source>
</evidence>
<dbReference type="SMART" id="SM00530">
    <property type="entry name" value="HTH_XRE"/>
    <property type="match status" value="1"/>
</dbReference>
<sequence length="101" mass="11161">MSEQGVPERTGGLGERLRGLRLDCGLTQEDLGAATSISVRTISDVERGVSCPRISTIRLLAQAFGLSEEQREELNRLARIQRDRTARSRYRAGGPRTEAYA</sequence>
<reference evidence="3" key="1">
    <citation type="journal article" date="2019" name="Int. J. Syst. Evol. Microbiol.">
        <title>The Global Catalogue of Microorganisms (GCM) 10K type strain sequencing project: providing services to taxonomists for standard genome sequencing and annotation.</title>
        <authorList>
            <consortium name="The Broad Institute Genomics Platform"/>
            <consortium name="The Broad Institute Genome Sequencing Center for Infectious Disease"/>
            <person name="Wu L."/>
            <person name="Ma J."/>
        </authorList>
    </citation>
    <scope>NUCLEOTIDE SEQUENCE [LARGE SCALE GENOMIC DNA]</scope>
    <source>
        <strain evidence="3">JCM 13006</strain>
    </source>
</reference>
<dbReference type="SUPFAM" id="SSF47413">
    <property type="entry name" value="lambda repressor-like DNA-binding domains"/>
    <property type="match status" value="1"/>
</dbReference>
<dbReference type="InterPro" id="IPR010982">
    <property type="entry name" value="Lambda_DNA-bd_dom_sf"/>
</dbReference>
<protein>
    <recommendedName>
        <fullName evidence="1">HTH cro/C1-type domain-containing protein</fullName>
    </recommendedName>
</protein>
<feature type="domain" description="HTH cro/C1-type" evidence="1">
    <location>
        <begin position="17"/>
        <end position="71"/>
    </location>
</feature>